<organism evidence="7 8">
    <name type="scientific">Thalassoglobus polymorphus</name>
    <dbReference type="NCBI Taxonomy" id="2527994"/>
    <lineage>
        <taxon>Bacteria</taxon>
        <taxon>Pseudomonadati</taxon>
        <taxon>Planctomycetota</taxon>
        <taxon>Planctomycetia</taxon>
        <taxon>Planctomycetales</taxon>
        <taxon>Planctomycetaceae</taxon>
        <taxon>Thalassoglobus</taxon>
    </lineage>
</organism>
<evidence type="ECO:0000256" key="4">
    <source>
        <dbReference type="PROSITE-ProRule" id="PRU00433"/>
    </source>
</evidence>
<evidence type="ECO:0000259" key="6">
    <source>
        <dbReference type="PROSITE" id="PS51007"/>
    </source>
</evidence>
<dbReference type="GO" id="GO:0020037">
    <property type="term" value="F:heme binding"/>
    <property type="evidence" value="ECO:0007669"/>
    <property type="project" value="InterPro"/>
</dbReference>
<accession>A0A517QKK2</accession>
<dbReference type="EMBL" id="CP036267">
    <property type="protein sequence ID" value="QDT32166.1"/>
    <property type="molecule type" value="Genomic_DNA"/>
</dbReference>
<feature type="domain" description="Cytochrome c" evidence="6">
    <location>
        <begin position="27"/>
        <end position="117"/>
    </location>
</feature>
<keyword evidence="5" id="KW-0732">Signal</keyword>
<dbReference type="PANTHER" id="PTHR35889:SF3">
    <property type="entry name" value="F-BOX DOMAIN-CONTAINING PROTEIN"/>
    <property type="match status" value="1"/>
</dbReference>
<dbReference type="Gene3D" id="1.10.760.10">
    <property type="entry name" value="Cytochrome c-like domain"/>
    <property type="match status" value="1"/>
</dbReference>
<dbReference type="SUPFAM" id="SSF46626">
    <property type="entry name" value="Cytochrome c"/>
    <property type="match status" value="1"/>
</dbReference>
<dbReference type="PROSITE" id="PS51007">
    <property type="entry name" value="CYTC"/>
    <property type="match status" value="1"/>
</dbReference>
<keyword evidence="2 4" id="KW-0479">Metal-binding</keyword>
<keyword evidence="8" id="KW-1185">Reference proteome</keyword>
<dbReference type="GO" id="GO:0009055">
    <property type="term" value="F:electron transfer activity"/>
    <property type="evidence" value="ECO:0007669"/>
    <property type="project" value="InterPro"/>
</dbReference>
<dbReference type="GO" id="GO:0046872">
    <property type="term" value="F:metal ion binding"/>
    <property type="evidence" value="ECO:0007669"/>
    <property type="project" value="UniProtKB-KW"/>
</dbReference>
<feature type="chain" id="PRO_5022144427" evidence="5">
    <location>
        <begin position="25"/>
        <end position="1036"/>
    </location>
</feature>
<proteinExistence type="predicted"/>
<dbReference type="PANTHER" id="PTHR35889">
    <property type="entry name" value="CYCLOINULO-OLIGOSACCHARIDE FRUCTANOTRANSFERASE-RELATED"/>
    <property type="match status" value="1"/>
</dbReference>
<sequence precursor="true">MKQLIFLSMLCITLCGPYSHPAHAEIDFVKEIQPIFKKRCYECHGNDTQEAGLRLDQKADALAGGDSGQIIKPNKSSESLLIKLVSGEDADRVMPPDGENLTPEEITKIETWIDEGAHWPDGIDPKKEKSKHWAYQPLSGPLPADATLSDYQPLDQFILAGLKSKKITPNPIADRYTLIKRLYYDLLGLPPSVEDVEAFVNDQREDSYEKLVDRLLASNHFGERWGRHWLDKARYADSDGYEKDRPRYNAWKYRDWVINAINTDMPFDQFTVEQIAGDQIENASPEQLLATAFHRQTLTNTEGGTDQEEFRVAAVFDRVETIGAVWLGLTVGCARCHSHKYDQISQREYYQLFAFFNNGDETTTKLASSEQALKEYQTKKAAYDAQLKKLQAPVEKRQNELKPGFNEWMAELQRKYEAEGLEQKTVTLNNEGVDSKTGTLQKQADGTVIAVRDQETQDTYELTYSSPTSDPFEISGIRLEALTDDSFPKNGPGRSSGGNFVLSEITADIIAANGEALRRKFKAASADFSQKGFEVAQAIDGEETTKGWAISPQTGKPHTATFTFEKPISADELSKSKLLIRLSQQYSSSLHTLGKFRISFLAASGAELVALPENIKKILPIEPAKRNKKQQNELLSYFVSLDPEFKKLNGRVAAHQKKAPFNPEMVVRVVQTRAKDPRETHILKRGDFLQPLGPVVPDTLEILPELQVAAEANPTRLEFAKWLISGENPLPPRVFVNQVWSHLFGRGLVQTANDFGVRGEPPTHPELLDWLSIQFIESGWSRKQLIKTIVLSETYQRSSVHRPELADIDPTNKLLYRQNRFRVEAEIIRDLYLSASGLLEPRIGGPSVFPPLPPDIAAVSYANNFKWGNSDWNSRPDRPHGVAPKDDIYRRGIYTFFKRTAAHPNLITFDCPDSNTTSVERNASNTPLQALQTLNNNVFMDAARAMAGKILNDSSLSTDQERLSKLFRVTVTRPPTGEELTVLNGLLSDSKAYYEKSSEEAVALANVEEKSEAQQKAAWITVSRMVLNLDEFITRE</sequence>
<evidence type="ECO:0000256" key="3">
    <source>
        <dbReference type="ARBA" id="ARBA00023004"/>
    </source>
</evidence>
<evidence type="ECO:0000256" key="5">
    <source>
        <dbReference type="SAM" id="SignalP"/>
    </source>
</evidence>
<evidence type="ECO:0000256" key="1">
    <source>
        <dbReference type="ARBA" id="ARBA00022617"/>
    </source>
</evidence>
<dbReference type="RefSeq" id="WP_145197261.1">
    <property type="nucleotide sequence ID" value="NZ_CP036267.1"/>
</dbReference>
<dbReference type="InterPro" id="IPR009056">
    <property type="entry name" value="Cyt_c-like_dom"/>
</dbReference>
<evidence type="ECO:0000256" key="2">
    <source>
        <dbReference type="ARBA" id="ARBA00022723"/>
    </source>
</evidence>
<dbReference type="Pfam" id="PF07583">
    <property type="entry name" value="PSCyt2"/>
    <property type="match status" value="1"/>
</dbReference>
<dbReference type="AlphaFoldDB" id="A0A517QKK2"/>
<name>A0A517QKK2_9PLAN</name>
<dbReference type="KEGG" id="tpol:Mal48_14080"/>
<dbReference type="InterPro" id="IPR011429">
    <property type="entry name" value="Cyt_c_Planctomycete-type"/>
</dbReference>
<reference evidence="7 8" key="1">
    <citation type="submission" date="2019-02" db="EMBL/GenBank/DDBJ databases">
        <title>Deep-cultivation of Planctomycetes and their phenomic and genomic characterization uncovers novel biology.</title>
        <authorList>
            <person name="Wiegand S."/>
            <person name="Jogler M."/>
            <person name="Boedeker C."/>
            <person name="Pinto D."/>
            <person name="Vollmers J."/>
            <person name="Rivas-Marin E."/>
            <person name="Kohn T."/>
            <person name="Peeters S.H."/>
            <person name="Heuer A."/>
            <person name="Rast P."/>
            <person name="Oberbeckmann S."/>
            <person name="Bunk B."/>
            <person name="Jeske O."/>
            <person name="Meyerdierks A."/>
            <person name="Storesund J.E."/>
            <person name="Kallscheuer N."/>
            <person name="Luecker S."/>
            <person name="Lage O.M."/>
            <person name="Pohl T."/>
            <person name="Merkel B.J."/>
            <person name="Hornburger P."/>
            <person name="Mueller R.-W."/>
            <person name="Bruemmer F."/>
            <person name="Labrenz M."/>
            <person name="Spormann A.M."/>
            <person name="Op den Camp H."/>
            <person name="Overmann J."/>
            <person name="Amann R."/>
            <person name="Jetten M.S.M."/>
            <person name="Mascher T."/>
            <person name="Medema M.H."/>
            <person name="Devos D.P."/>
            <person name="Kaster A.-K."/>
            <person name="Ovreas L."/>
            <person name="Rohde M."/>
            <person name="Galperin M.Y."/>
            <person name="Jogler C."/>
        </authorList>
    </citation>
    <scope>NUCLEOTIDE SEQUENCE [LARGE SCALE GENOMIC DNA]</scope>
    <source>
        <strain evidence="7 8">Mal48</strain>
    </source>
</reference>
<dbReference type="OrthoDB" id="127107at2"/>
<dbReference type="Pfam" id="PF07635">
    <property type="entry name" value="PSCyt1"/>
    <property type="match status" value="1"/>
</dbReference>
<feature type="signal peptide" evidence="5">
    <location>
        <begin position="1"/>
        <end position="24"/>
    </location>
</feature>
<dbReference type="Proteomes" id="UP000315724">
    <property type="component" value="Chromosome"/>
</dbReference>
<keyword evidence="3 4" id="KW-0408">Iron</keyword>
<dbReference type="InterPro" id="IPR011444">
    <property type="entry name" value="DUF1549"/>
</dbReference>
<gene>
    <name evidence="7" type="ORF">Mal48_14080</name>
</gene>
<protein>
    <submittedName>
        <fullName evidence="7">Planctomycete cytochrome C</fullName>
    </submittedName>
</protein>
<evidence type="ECO:0000313" key="7">
    <source>
        <dbReference type="EMBL" id="QDT32166.1"/>
    </source>
</evidence>
<dbReference type="Pfam" id="PF07587">
    <property type="entry name" value="PSD1"/>
    <property type="match status" value="1"/>
</dbReference>
<dbReference type="InterPro" id="IPR036909">
    <property type="entry name" value="Cyt_c-like_dom_sf"/>
</dbReference>
<dbReference type="InterPro" id="IPR022655">
    <property type="entry name" value="DUF1553"/>
</dbReference>
<keyword evidence="1 4" id="KW-0349">Heme</keyword>
<evidence type="ECO:0000313" key="8">
    <source>
        <dbReference type="Proteomes" id="UP000315724"/>
    </source>
</evidence>